<dbReference type="NCBIfam" id="TIGR02934">
    <property type="entry name" value="nifT_nitrog"/>
    <property type="match status" value="1"/>
</dbReference>
<organism evidence="1 2">
    <name type="scientific">Azomonas macrocytogenes</name>
    <name type="common">Azotobacter macrocytogenes</name>
    <dbReference type="NCBI Taxonomy" id="69962"/>
    <lineage>
        <taxon>Bacteria</taxon>
        <taxon>Pseudomonadati</taxon>
        <taxon>Pseudomonadota</taxon>
        <taxon>Gammaproteobacteria</taxon>
        <taxon>Pseudomonadales</taxon>
        <taxon>Pseudomonadaceae</taxon>
        <taxon>Azomonas</taxon>
    </lineage>
</organism>
<dbReference type="AlphaFoldDB" id="A0A839T5Y9"/>
<reference evidence="1 2" key="1">
    <citation type="submission" date="2020-08" db="EMBL/GenBank/DDBJ databases">
        <title>Genomic Encyclopedia of Type Strains, Phase III (KMG-III): the genomes of soil and plant-associated and newly described type strains.</title>
        <authorList>
            <person name="Whitman W."/>
        </authorList>
    </citation>
    <scope>NUCLEOTIDE SEQUENCE [LARGE SCALE GENOMIC DNA]</scope>
    <source>
        <strain evidence="1 2">CECT 4462</strain>
    </source>
</reference>
<name>A0A839T5Y9_AZOMA</name>
<dbReference type="RefSeq" id="WP_183166807.1">
    <property type="nucleotide sequence ID" value="NZ_JACHXI010000010.1"/>
</dbReference>
<evidence type="ECO:0000313" key="2">
    <source>
        <dbReference type="Proteomes" id="UP000549250"/>
    </source>
</evidence>
<sequence length="75" mass="8361">MPSVMLRINDQGKLTFYIPKKDLEETVVSLEHDRPDCWGGEVALSDGSTYYLEPLSAPPKLPITLRAKRVGDGED</sequence>
<gene>
    <name evidence="1" type="ORF">FHR87_002306</name>
</gene>
<dbReference type="InterPro" id="IPR009727">
    <property type="entry name" value="NifT"/>
</dbReference>
<dbReference type="EMBL" id="JACHXI010000010">
    <property type="protein sequence ID" value="MBB3103896.1"/>
    <property type="molecule type" value="Genomic_DNA"/>
</dbReference>
<keyword evidence="2" id="KW-1185">Reference proteome</keyword>
<dbReference type="Pfam" id="PF06988">
    <property type="entry name" value="NifT"/>
    <property type="match status" value="1"/>
</dbReference>
<accession>A0A839T5Y9</accession>
<evidence type="ECO:0000313" key="1">
    <source>
        <dbReference type="EMBL" id="MBB3103896.1"/>
    </source>
</evidence>
<dbReference type="InterPro" id="IPR024044">
    <property type="entry name" value="NifT/FixU_barrel-like_dom_sf"/>
</dbReference>
<dbReference type="GO" id="GO:0009399">
    <property type="term" value="P:nitrogen fixation"/>
    <property type="evidence" value="ECO:0007669"/>
    <property type="project" value="InterPro"/>
</dbReference>
<dbReference type="SUPFAM" id="SSF159203">
    <property type="entry name" value="NifT/FixU-like"/>
    <property type="match status" value="1"/>
</dbReference>
<comment type="caution">
    <text evidence="1">The sequence shown here is derived from an EMBL/GenBank/DDBJ whole genome shotgun (WGS) entry which is preliminary data.</text>
</comment>
<dbReference type="Proteomes" id="UP000549250">
    <property type="component" value="Unassembled WGS sequence"/>
</dbReference>
<protein>
    <submittedName>
        <fullName evidence="1">Nitrogen fixation protein NifT</fullName>
    </submittedName>
</protein>
<dbReference type="Gene3D" id="2.40.50.240">
    <property type="entry name" value="NifT/FixU-like"/>
    <property type="match status" value="1"/>
</dbReference>
<proteinExistence type="predicted"/>